<keyword evidence="3" id="KW-1185">Reference proteome</keyword>
<sequence length="298" mass="33139">MGSAFHWEARRRQVALEQRRRLTQQQQEKVHGGGGGSREQRAPLPLDLLVLLPVMPGRWVPRWEGGGCHLPGASCQERKKLQEGKCQPEKRTQTSQESHQEPGPSQVQSPPPKQPQPPPPKPAEQPLPPPPPPPSPQPQPQPQAQPQPQPPPQPRQQNAQDPLTQLCAKHTLQDSQKPGPQLDSMGTHQTKGQSNCFTDKFQGEQRIPPDPGFRKPGQACLANYTWRPRFTTVTEITGAFLDPWPEAEIPHLSCPPRTKQLSKRSTYAPFLARTSLAHPRTSEFCPGAQDENLPLLIA</sequence>
<evidence type="ECO:0000313" key="2">
    <source>
        <dbReference type="EMBL" id="KAK1331141.1"/>
    </source>
</evidence>
<evidence type="ECO:0000313" key="3">
    <source>
        <dbReference type="Proteomes" id="UP001177744"/>
    </source>
</evidence>
<comment type="caution">
    <text evidence="2">The sequence shown here is derived from an EMBL/GenBank/DDBJ whole genome shotgun (WGS) entry which is preliminary data.</text>
</comment>
<proteinExistence type="predicted"/>
<reference evidence="2" key="1">
    <citation type="submission" date="2023-06" db="EMBL/GenBank/DDBJ databases">
        <title>Reference genome for the Northern bat (Eptesicus nilssonii), a most northern bat species.</title>
        <authorList>
            <person name="Laine V.N."/>
            <person name="Pulliainen A.T."/>
            <person name="Lilley T.M."/>
        </authorList>
    </citation>
    <scope>NUCLEOTIDE SEQUENCE</scope>
    <source>
        <strain evidence="2">BLF_Eptnil</strain>
        <tissue evidence="2">Kidney</tissue>
    </source>
</reference>
<gene>
    <name evidence="2" type="ORF">QTO34_009090</name>
</gene>
<name>A0AA40LF32_CNENI</name>
<dbReference type="AlphaFoldDB" id="A0AA40LF32"/>
<feature type="region of interest" description="Disordered" evidence="1">
    <location>
        <begin position="173"/>
        <end position="194"/>
    </location>
</feature>
<dbReference type="Proteomes" id="UP001177744">
    <property type="component" value="Unassembled WGS sequence"/>
</dbReference>
<feature type="region of interest" description="Disordered" evidence="1">
    <location>
        <begin position="78"/>
        <end position="161"/>
    </location>
</feature>
<protein>
    <submittedName>
        <fullName evidence="2">Uncharacterized protein</fullName>
    </submittedName>
</protein>
<feature type="compositionally biased region" description="Pro residues" evidence="1">
    <location>
        <begin position="109"/>
        <end position="154"/>
    </location>
</feature>
<feature type="compositionally biased region" description="Basic and acidic residues" evidence="1">
    <location>
        <begin position="78"/>
        <end position="92"/>
    </location>
</feature>
<feature type="region of interest" description="Disordered" evidence="1">
    <location>
        <begin position="19"/>
        <end position="42"/>
    </location>
</feature>
<dbReference type="EMBL" id="JAULJE010000020">
    <property type="protein sequence ID" value="KAK1331141.1"/>
    <property type="molecule type" value="Genomic_DNA"/>
</dbReference>
<organism evidence="2 3">
    <name type="scientific">Cnephaeus nilssonii</name>
    <name type="common">Northern bat</name>
    <name type="synonym">Eptesicus nilssonii</name>
    <dbReference type="NCBI Taxonomy" id="3371016"/>
    <lineage>
        <taxon>Eukaryota</taxon>
        <taxon>Metazoa</taxon>
        <taxon>Chordata</taxon>
        <taxon>Craniata</taxon>
        <taxon>Vertebrata</taxon>
        <taxon>Euteleostomi</taxon>
        <taxon>Mammalia</taxon>
        <taxon>Eutheria</taxon>
        <taxon>Laurasiatheria</taxon>
        <taxon>Chiroptera</taxon>
        <taxon>Yangochiroptera</taxon>
        <taxon>Vespertilionidae</taxon>
        <taxon>Cnephaeus</taxon>
    </lineage>
</organism>
<evidence type="ECO:0000256" key="1">
    <source>
        <dbReference type="SAM" id="MobiDB-lite"/>
    </source>
</evidence>
<accession>A0AA40LF32</accession>